<feature type="transmembrane region" description="Helical" evidence="1">
    <location>
        <begin position="58"/>
        <end position="85"/>
    </location>
</feature>
<dbReference type="InterPro" id="IPR036938">
    <property type="entry name" value="PAP2/HPO_sf"/>
</dbReference>
<dbReference type="InterPro" id="IPR000326">
    <property type="entry name" value="PAP2/HPO"/>
</dbReference>
<feature type="transmembrane region" description="Helical" evidence="1">
    <location>
        <begin position="12"/>
        <end position="38"/>
    </location>
</feature>
<keyword evidence="1" id="KW-0472">Membrane</keyword>
<feature type="transmembrane region" description="Helical" evidence="1">
    <location>
        <begin position="211"/>
        <end position="231"/>
    </location>
</feature>
<evidence type="ECO:0000313" key="4">
    <source>
        <dbReference type="Proteomes" id="UP000295729"/>
    </source>
</evidence>
<dbReference type="AlphaFoldDB" id="A0A4R6XCW4"/>
<dbReference type="Proteomes" id="UP000295729">
    <property type="component" value="Unassembled WGS sequence"/>
</dbReference>
<name>A0A4R6XCW4_9GAMM</name>
<feature type="transmembrane region" description="Helical" evidence="1">
    <location>
        <begin position="185"/>
        <end position="205"/>
    </location>
</feature>
<proteinExistence type="predicted"/>
<reference evidence="3 4" key="1">
    <citation type="submission" date="2019-03" db="EMBL/GenBank/DDBJ databases">
        <title>Genomic Encyclopedia of Type Strains, Phase IV (KMG-IV): sequencing the most valuable type-strain genomes for metagenomic binning, comparative biology and taxonomic classification.</title>
        <authorList>
            <person name="Goeker M."/>
        </authorList>
    </citation>
    <scope>NUCLEOTIDE SEQUENCE [LARGE SCALE GENOMIC DNA]</scope>
    <source>
        <strain evidence="3 4">DSM 5604</strain>
    </source>
</reference>
<dbReference type="Gene3D" id="1.20.144.10">
    <property type="entry name" value="Phosphatidic acid phosphatase type 2/haloperoxidase"/>
    <property type="match status" value="1"/>
</dbReference>
<dbReference type="CDD" id="cd01610">
    <property type="entry name" value="PAP2_like"/>
    <property type="match status" value="1"/>
</dbReference>
<gene>
    <name evidence="3" type="ORF">C8D85_0381</name>
</gene>
<dbReference type="Pfam" id="PF01569">
    <property type="entry name" value="PAP2"/>
    <property type="match status" value="1"/>
</dbReference>
<comment type="caution">
    <text evidence="3">The sequence shown here is derived from an EMBL/GenBank/DDBJ whole genome shotgun (WGS) entry which is preliminary data.</text>
</comment>
<keyword evidence="1" id="KW-0812">Transmembrane</keyword>
<evidence type="ECO:0000259" key="2">
    <source>
        <dbReference type="Pfam" id="PF01569"/>
    </source>
</evidence>
<keyword evidence="1" id="KW-1133">Transmembrane helix</keyword>
<evidence type="ECO:0000256" key="1">
    <source>
        <dbReference type="SAM" id="Phobius"/>
    </source>
</evidence>
<dbReference type="EMBL" id="SNZA01000001">
    <property type="protein sequence ID" value="TDR15027.1"/>
    <property type="molecule type" value="Genomic_DNA"/>
</dbReference>
<keyword evidence="4" id="KW-1185">Reference proteome</keyword>
<feature type="domain" description="Phosphatidic acid phosphatase type 2/haloperoxidase" evidence="2">
    <location>
        <begin position="108"/>
        <end position="223"/>
    </location>
</feature>
<evidence type="ECO:0000313" key="3">
    <source>
        <dbReference type="EMBL" id="TDR15027.1"/>
    </source>
</evidence>
<dbReference type="SUPFAM" id="SSF48317">
    <property type="entry name" value="Acid phosphatase/Vanadium-dependent haloperoxidase"/>
    <property type="match status" value="1"/>
</dbReference>
<organism evidence="3 4">
    <name type="scientific">Marinomonas communis</name>
    <dbReference type="NCBI Taxonomy" id="28254"/>
    <lineage>
        <taxon>Bacteria</taxon>
        <taxon>Pseudomonadati</taxon>
        <taxon>Pseudomonadota</taxon>
        <taxon>Gammaproteobacteria</taxon>
        <taxon>Oceanospirillales</taxon>
        <taxon>Oceanospirillaceae</taxon>
        <taxon>Marinomonas</taxon>
    </lineage>
</organism>
<dbReference type="RefSeq" id="WP_162847522.1">
    <property type="nucleotide sequence ID" value="NZ_SNZA01000001.1"/>
</dbReference>
<sequence length="266" mass="30024">MSNSLYSTEWRIKPLIALNSIAFLLLISWLLPTTRLLWDRFDYFLFTLLNDPIETSEIWATIWAVGSVRLTDIAVGLVMLSFLLWGRLLFRGEQIRSAFIGFIVLLIMMLLVRVGFTEFSELVGWGRASPTMLLPESVRLSEIFPEWVALGLKDSSSQSFPGDHASVILLWALNLSLAAKGWRCAVIWALAVVFMLPRLVAGAHWGTDDFVGGLFISLMTFSWACCTPLLATVTGKLLNILAPIFNYLGRYQPFAWFEFFNPTSVK</sequence>
<protein>
    <submittedName>
        <fullName evidence="3">PAP2 superfamily protein</fullName>
    </submittedName>
</protein>
<accession>A0A4R6XCW4</accession>
<feature type="transmembrane region" description="Helical" evidence="1">
    <location>
        <begin position="97"/>
        <end position="116"/>
    </location>
</feature>
<feature type="transmembrane region" description="Helical" evidence="1">
    <location>
        <begin position="160"/>
        <end position="178"/>
    </location>
</feature>